<evidence type="ECO:0000313" key="4">
    <source>
        <dbReference type="EMBL" id="QWG05769.1"/>
    </source>
</evidence>
<accession>A0ABX8GQA2</accession>
<keyword evidence="3" id="KW-1133">Transmembrane helix</keyword>
<sequence>MKQTFLKHINKYFFKSIFLTLLFISGSCQFYHDTATHYNSYFLAKEGMDLFEQEIFDENVDDYNDVLSILIPIDSNKTLSHKDQLDYIITKASRPIKFHKTSDWIDECYLLVGWVRLYEEDYDNALTTFKYINAKFPDPNSRHAALNALLRMFIELDEEANMTLVKDIIKQQKQPYNKLNTKEYHLNLAHYYRNKINFKKSIQHLRLAVDLEENKHKKARYYFILGQMFEEENKIDDAYKAYSKAEKLAKTNELEFQSDISAYSMQPVDFNDEKQAKKIQKYFDKKLKDHNNWDNRDKIYYEMGQFELRKPDYDRALNKFNESVQVSTSNKIQKGHSYLESGIIYYDQKKDYIAASAYYDSAIQNFDESVYGYEEIKEKAEYLRDLAKYIKIINDQERLLQLYDMNDEERSTFLEEEYQKEKDEIILRAQYAKENEKRKQRPATAESASFSNKETKEFYFYNTTAVAQGKAQFLKNWGSRPLEDNWRRSNKMDFASNDSNSPEQGNTSSETKGKSPKNNANNDEEENVDLFANLKSVEERKQEIPTSDEELVGINKKLADALFELGKVYLYKVKTPDNALTNFHRFLDNYPEDENAYEVAYLIYVICLDYEDCDSDVAKKYLIDNYPDCLYSKVLVNPNYVKETNERENYIRDLYASAYNLYLSGNYNASDKKLNELLNDFPQNTYEEKGRFLRVLLVGRTTKYYKIFKKSLEDYLKIYPEGEFSTIAEGMLNEITENRLKNGYIPGRYHDFEITIDE</sequence>
<dbReference type="Gene3D" id="1.25.40.10">
    <property type="entry name" value="Tetratricopeptide repeat domain"/>
    <property type="match status" value="3"/>
</dbReference>
<evidence type="ECO:0000313" key="5">
    <source>
        <dbReference type="Proteomes" id="UP000682802"/>
    </source>
</evidence>
<dbReference type="PROSITE" id="PS51257">
    <property type="entry name" value="PROKAR_LIPOPROTEIN"/>
    <property type="match status" value="1"/>
</dbReference>
<proteinExistence type="predicted"/>
<dbReference type="RefSeq" id="WP_144073212.1">
    <property type="nucleotide sequence ID" value="NZ_CP076128.1"/>
</dbReference>
<protein>
    <submittedName>
        <fullName evidence="4">Tetratricopeptide repeat protein</fullName>
    </submittedName>
</protein>
<feature type="transmembrane region" description="Helical" evidence="3">
    <location>
        <begin position="12"/>
        <end position="32"/>
    </location>
</feature>
<evidence type="ECO:0000256" key="1">
    <source>
        <dbReference type="PROSITE-ProRule" id="PRU00339"/>
    </source>
</evidence>
<dbReference type="InterPro" id="IPR011990">
    <property type="entry name" value="TPR-like_helical_dom_sf"/>
</dbReference>
<reference evidence="4 5" key="1">
    <citation type="submission" date="2021-05" db="EMBL/GenBank/DDBJ databases">
        <title>Comparative genomic studies on the polysaccharide-degrading batcterial strains of the Flammeovirga genus.</title>
        <authorList>
            <person name="Zewei F."/>
            <person name="Zheng Z."/>
            <person name="Yu L."/>
            <person name="Ruyue G."/>
            <person name="Yanhong M."/>
            <person name="Yuanyuan C."/>
            <person name="Jingyan G."/>
            <person name="Wenjun H."/>
        </authorList>
    </citation>
    <scope>NUCLEOTIDE SEQUENCE [LARGE SCALE GENOMIC DNA]</scope>
    <source>
        <strain evidence="4 5">YS10</strain>
    </source>
</reference>
<dbReference type="Pfam" id="PF13181">
    <property type="entry name" value="TPR_8"/>
    <property type="match status" value="1"/>
</dbReference>
<dbReference type="PROSITE" id="PS50005">
    <property type="entry name" value="TPR"/>
    <property type="match status" value="2"/>
</dbReference>
<dbReference type="SUPFAM" id="SSF48452">
    <property type="entry name" value="TPR-like"/>
    <property type="match status" value="2"/>
</dbReference>
<evidence type="ECO:0000256" key="2">
    <source>
        <dbReference type="SAM" id="MobiDB-lite"/>
    </source>
</evidence>
<feature type="compositionally biased region" description="Polar residues" evidence="2">
    <location>
        <begin position="496"/>
        <end position="510"/>
    </location>
</feature>
<keyword evidence="5" id="KW-1185">Reference proteome</keyword>
<dbReference type="SMART" id="SM00028">
    <property type="entry name" value="TPR"/>
    <property type="match status" value="4"/>
</dbReference>
<name>A0ABX8GQA2_9BACT</name>
<feature type="repeat" description="TPR" evidence="1">
    <location>
        <begin position="297"/>
        <end position="330"/>
    </location>
</feature>
<dbReference type="InterPro" id="IPR019734">
    <property type="entry name" value="TPR_rpt"/>
</dbReference>
<keyword evidence="1" id="KW-0802">TPR repeat</keyword>
<gene>
    <name evidence="4" type="ORF">KM029_10285</name>
</gene>
<feature type="repeat" description="TPR" evidence="1">
    <location>
        <begin position="219"/>
        <end position="252"/>
    </location>
</feature>
<dbReference type="Proteomes" id="UP000682802">
    <property type="component" value="Chromosome 1"/>
</dbReference>
<organism evidence="4 5">
    <name type="scientific">Flammeovirga kamogawensis</name>
    <dbReference type="NCBI Taxonomy" id="373891"/>
    <lineage>
        <taxon>Bacteria</taxon>
        <taxon>Pseudomonadati</taxon>
        <taxon>Bacteroidota</taxon>
        <taxon>Cytophagia</taxon>
        <taxon>Cytophagales</taxon>
        <taxon>Flammeovirgaceae</taxon>
        <taxon>Flammeovirga</taxon>
    </lineage>
</organism>
<keyword evidence="3" id="KW-0472">Membrane</keyword>
<keyword evidence="3" id="KW-0812">Transmembrane</keyword>
<feature type="region of interest" description="Disordered" evidence="2">
    <location>
        <begin position="491"/>
        <end position="527"/>
    </location>
</feature>
<dbReference type="EMBL" id="CP076128">
    <property type="protein sequence ID" value="QWG05769.1"/>
    <property type="molecule type" value="Genomic_DNA"/>
</dbReference>
<evidence type="ECO:0000256" key="3">
    <source>
        <dbReference type="SAM" id="Phobius"/>
    </source>
</evidence>